<dbReference type="AlphaFoldDB" id="A0A1I2ZMK9"/>
<evidence type="ECO:0000313" key="3">
    <source>
        <dbReference type="Proteomes" id="UP000198724"/>
    </source>
</evidence>
<keyword evidence="2" id="KW-0378">Hydrolase</keyword>
<dbReference type="Gene3D" id="3.40.1350.10">
    <property type="match status" value="1"/>
</dbReference>
<evidence type="ECO:0000313" key="2">
    <source>
        <dbReference type="EMBL" id="SFH38895.1"/>
    </source>
</evidence>
<organism evidence="2 3">
    <name type="scientific">Pontibacter chinhatensis</name>
    <dbReference type="NCBI Taxonomy" id="1436961"/>
    <lineage>
        <taxon>Bacteria</taxon>
        <taxon>Pseudomonadati</taxon>
        <taxon>Bacteroidota</taxon>
        <taxon>Cytophagia</taxon>
        <taxon>Cytophagales</taxon>
        <taxon>Hymenobacteraceae</taxon>
        <taxon>Pontibacter</taxon>
    </lineage>
</organism>
<dbReference type="GO" id="GO:0003677">
    <property type="term" value="F:DNA binding"/>
    <property type="evidence" value="ECO:0007669"/>
    <property type="project" value="InterPro"/>
</dbReference>
<dbReference type="EMBL" id="FOOT01000016">
    <property type="protein sequence ID" value="SFH38895.1"/>
    <property type="molecule type" value="Genomic_DNA"/>
</dbReference>
<dbReference type="GO" id="GO:0004519">
    <property type="term" value="F:endonuclease activity"/>
    <property type="evidence" value="ECO:0007669"/>
    <property type="project" value="UniProtKB-KW"/>
</dbReference>
<evidence type="ECO:0000259" key="1">
    <source>
        <dbReference type="Pfam" id="PF04471"/>
    </source>
</evidence>
<dbReference type="InterPro" id="IPR011856">
    <property type="entry name" value="tRNA_endonuc-like_dom_sf"/>
</dbReference>
<keyword evidence="2" id="KW-0540">Nuclease</keyword>
<proteinExistence type="predicted"/>
<dbReference type="STRING" id="1436961.SAMN05421739_1164"/>
<dbReference type="SUPFAM" id="SSF52980">
    <property type="entry name" value="Restriction endonuclease-like"/>
    <property type="match status" value="1"/>
</dbReference>
<name>A0A1I2ZMK9_9BACT</name>
<reference evidence="3" key="1">
    <citation type="submission" date="2016-10" db="EMBL/GenBank/DDBJ databases">
        <authorList>
            <person name="Varghese N."/>
            <person name="Submissions S."/>
        </authorList>
    </citation>
    <scope>NUCLEOTIDE SEQUENCE [LARGE SCALE GENOMIC DNA]</scope>
    <source>
        <strain evidence="3">LP51</strain>
    </source>
</reference>
<dbReference type="OrthoDB" id="7057984at2"/>
<protein>
    <submittedName>
        <fullName evidence="2">Restriction endonuclease</fullName>
    </submittedName>
</protein>
<dbReference type="GO" id="GO:0009307">
    <property type="term" value="P:DNA restriction-modification system"/>
    <property type="evidence" value="ECO:0007669"/>
    <property type="project" value="InterPro"/>
</dbReference>
<dbReference type="Pfam" id="PF04471">
    <property type="entry name" value="Mrr_cat"/>
    <property type="match status" value="1"/>
</dbReference>
<gene>
    <name evidence="2" type="ORF">SAMN05421739_1164</name>
</gene>
<sequence>MASQVYAFAKIDDRDARLAVYDEIKNGKSRFGMWDQEASLRDRWYGKNAFLLRIKKGDWIVHVNMPQYGKCVAVQAIGEYDFDAGIKCHWGSDFNNFIPIDPASILEFDRTNPNVLGSVNLAPRRRAQRVLEVNDFLKSIENLREGKFDETRKEDRSIVHLREKMDGLLPQITSHIHEMNKSKEFENFLHKIFENMPNTISVQNGFGWRSDNGADLLVEFENPIIGINVSTKLVVQAKSYSGQHFDTHAIDRIVTGINHYKADAGLLITTATETERLEKYIREKSEETGKTIDLIAGADVAKFVLRYAPELLIGN</sequence>
<dbReference type="Proteomes" id="UP000198724">
    <property type="component" value="Unassembled WGS sequence"/>
</dbReference>
<dbReference type="InterPro" id="IPR007560">
    <property type="entry name" value="Restrct_endonuc_IV_Mrr"/>
</dbReference>
<keyword evidence="2" id="KW-0255">Endonuclease</keyword>
<feature type="domain" description="Restriction endonuclease type IV Mrr" evidence="1">
    <location>
        <begin position="181"/>
        <end position="303"/>
    </location>
</feature>
<keyword evidence="3" id="KW-1185">Reference proteome</keyword>
<dbReference type="InterPro" id="IPR011335">
    <property type="entry name" value="Restrct_endonuc-II-like"/>
</dbReference>
<dbReference type="RefSeq" id="WP_092105667.1">
    <property type="nucleotide sequence ID" value="NZ_FOOT01000016.1"/>
</dbReference>
<accession>A0A1I2ZMK9</accession>